<feature type="repeat" description="WD" evidence="7">
    <location>
        <begin position="114"/>
        <end position="147"/>
    </location>
</feature>
<proteinExistence type="inferred from homology"/>
<dbReference type="SMART" id="SM00320">
    <property type="entry name" value="WD40"/>
    <property type="match status" value="6"/>
</dbReference>
<protein>
    <recommendedName>
        <fullName evidence="6">Serine-threonine kinase receptor-associated protein</fullName>
    </recommendedName>
</protein>
<dbReference type="InterPro" id="IPR036322">
    <property type="entry name" value="WD40_repeat_dom_sf"/>
</dbReference>
<feature type="repeat" description="WD" evidence="7">
    <location>
        <begin position="163"/>
        <end position="204"/>
    </location>
</feature>
<dbReference type="PANTHER" id="PTHR19877">
    <property type="entry name" value="EUKARYOTIC TRANSLATION INITIATION FACTOR 3 SUBUNIT I"/>
    <property type="match status" value="1"/>
</dbReference>
<dbReference type="Pfam" id="PF00400">
    <property type="entry name" value="WD40"/>
    <property type="match status" value="3"/>
</dbReference>
<keyword evidence="1 7" id="KW-0853">WD repeat</keyword>
<dbReference type="InterPro" id="IPR015943">
    <property type="entry name" value="WD40/YVTN_repeat-like_dom_sf"/>
</dbReference>
<name>A0A024GH29_9STRA</name>
<dbReference type="PROSITE" id="PS50294">
    <property type="entry name" value="WD_REPEATS_REGION"/>
    <property type="match status" value="3"/>
</dbReference>
<dbReference type="PROSITE" id="PS50082">
    <property type="entry name" value="WD_REPEATS_2"/>
    <property type="match status" value="4"/>
</dbReference>
<dbReference type="InterPro" id="IPR001680">
    <property type="entry name" value="WD40_rpt"/>
</dbReference>
<evidence type="ECO:0000313" key="9">
    <source>
        <dbReference type="Proteomes" id="UP000053237"/>
    </source>
</evidence>
<dbReference type="InParanoid" id="A0A024GH29"/>
<feature type="repeat" description="WD" evidence="7">
    <location>
        <begin position="73"/>
        <end position="114"/>
    </location>
</feature>
<comment type="similarity">
    <text evidence="5">Belongs to the WD repeat STRAP family.</text>
</comment>
<dbReference type="Gene3D" id="2.130.10.10">
    <property type="entry name" value="YVTN repeat-like/Quinoprotein amine dehydrogenase"/>
    <property type="match status" value="1"/>
</dbReference>
<evidence type="ECO:0000256" key="5">
    <source>
        <dbReference type="ARBA" id="ARBA00038394"/>
    </source>
</evidence>
<dbReference type="GO" id="GO:0032797">
    <property type="term" value="C:SMN complex"/>
    <property type="evidence" value="ECO:0007669"/>
    <property type="project" value="TreeGrafter"/>
</dbReference>
<keyword evidence="4" id="KW-0508">mRNA splicing</keyword>
<dbReference type="AlphaFoldDB" id="A0A024GH29"/>
<dbReference type="GO" id="GO:0003723">
    <property type="term" value="F:RNA binding"/>
    <property type="evidence" value="ECO:0007669"/>
    <property type="project" value="TreeGrafter"/>
</dbReference>
<comment type="caution">
    <text evidence="8">The sequence shown here is derived from an EMBL/GenBank/DDBJ whole genome shotgun (WGS) entry which is preliminary data.</text>
</comment>
<accession>A0A024GH29</accession>
<evidence type="ECO:0000313" key="8">
    <source>
        <dbReference type="EMBL" id="CCI45985.1"/>
    </source>
</evidence>
<dbReference type="Proteomes" id="UP000053237">
    <property type="component" value="Unassembled WGS sequence"/>
</dbReference>
<dbReference type="PRINTS" id="PR00320">
    <property type="entry name" value="GPROTEINBRPT"/>
</dbReference>
<organism evidence="8 9">
    <name type="scientific">Albugo candida</name>
    <dbReference type="NCBI Taxonomy" id="65357"/>
    <lineage>
        <taxon>Eukaryota</taxon>
        <taxon>Sar</taxon>
        <taxon>Stramenopiles</taxon>
        <taxon>Oomycota</taxon>
        <taxon>Peronosporomycetes</taxon>
        <taxon>Albuginales</taxon>
        <taxon>Albuginaceae</taxon>
        <taxon>Albugo</taxon>
    </lineage>
</organism>
<evidence type="ECO:0000256" key="3">
    <source>
        <dbReference type="ARBA" id="ARBA00022737"/>
    </source>
</evidence>
<dbReference type="GO" id="GO:0000387">
    <property type="term" value="P:spliceosomal snRNP assembly"/>
    <property type="evidence" value="ECO:0007669"/>
    <property type="project" value="TreeGrafter"/>
</dbReference>
<dbReference type="PROSITE" id="PS00678">
    <property type="entry name" value="WD_REPEATS_1"/>
    <property type="match status" value="1"/>
</dbReference>
<keyword evidence="3" id="KW-0677">Repeat</keyword>
<dbReference type="EMBL" id="CAIX01000113">
    <property type="protein sequence ID" value="CCI45985.1"/>
    <property type="molecule type" value="Genomic_DNA"/>
</dbReference>
<dbReference type="OrthoDB" id="200206at2759"/>
<gene>
    <name evidence="8" type="ORF">BN9_068950</name>
</gene>
<sequence length="341" mass="36859">MTANDNSTPLSLSPPTFIPSTRQIPIVCPGHSRPLAELQYSCITTDGVFLISACHDKLPMLRHGHTGDWIGTFQGHKGAVWSAQLNNDATLAATGSADFSVKLWDAISGDLIATLEHRHVVKSVAFTPDGSRLITGGHERILRVFDLGPIIAQREAIHPIATCELHTKEIIRKVVTISDTIVVTGQVDGTISVWNVETKELQKSFKVDGQDTGGIMDMESSRNGEILTVAAGNKVAFFDIARDYALNASFVMPMSFKEEGGASLHPTESKFIAGGSDTWVRVFEYQTGEMIECHKGHHGPIRCLRYAPLGDTFATGSEDGTIRIWQTGSSVKTAASSVNAV</sequence>
<dbReference type="STRING" id="65357.A0A024GH29"/>
<dbReference type="InterPro" id="IPR020472">
    <property type="entry name" value="WD40_PAC1"/>
</dbReference>
<evidence type="ECO:0000256" key="2">
    <source>
        <dbReference type="ARBA" id="ARBA00022664"/>
    </source>
</evidence>
<feature type="repeat" description="WD" evidence="7">
    <location>
        <begin position="294"/>
        <end position="335"/>
    </location>
</feature>
<evidence type="ECO:0000256" key="6">
    <source>
        <dbReference type="ARBA" id="ARBA00040390"/>
    </source>
</evidence>
<keyword evidence="2" id="KW-0507">mRNA processing</keyword>
<dbReference type="PANTHER" id="PTHR19877:SF13">
    <property type="entry name" value="SERINE-THREONINE KINASE RECEPTOR-ASSOCIATED PROTEIN"/>
    <property type="match status" value="1"/>
</dbReference>
<evidence type="ECO:0000256" key="7">
    <source>
        <dbReference type="PROSITE-ProRule" id="PRU00221"/>
    </source>
</evidence>
<evidence type="ECO:0000256" key="1">
    <source>
        <dbReference type="ARBA" id="ARBA00022574"/>
    </source>
</evidence>
<evidence type="ECO:0000256" key="4">
    <source>
        <dbReference type="ARBA" id="ARBA00023187"/>
    </source>
</evidence>
<dbReference type="InterPro" id="IPR019775">
    <property type="entry name" value="WD40_repeat_CS"/>
</dbReference>
<dbReference type="SUPFAM" id="SSF50978">
    <property type="entry name" value="WD40 repeat-like"/>
    <property type="match status" value="1"/>
</dbReference>
<reference evidence="8 9" key="1">
    <citation type="submission" date="2012-05" db="EMBL/GenBank/DDBJ databases">
        <title>Recombination and specialization in a pathogen metapopulation.</title>
        <authorList>
            <person name="Gardiner A."/>
            <person name="Kemen E."/>
            <person name="Schultz-Larsen T."/>
            <person name="MacLean D."/>
            <person name="Van Oosterhout C."/>
            <person name="Jones J.D.G."/>
        </authorList>
    </citation>
    <scope>NUCLEOTIDE SEQUENCE [LARGE SCALE GENOMIC DNA]</scope>
    <source>
        <strain evidence="8 9">Ac Nc2</strain>
    </source>
</reference>
<keyword evidence="9" id="KW-1185">Reference proteome</keyword>